<dbReference type="EMBL" id="MU006565">
    <property type="protein sequence ID" value="KAF2749759.1"/>
    <property type="molecule type" value="Genomic_DNA"/>
</dbReference>
<dbReference type="Proteomes" id="UP000799440">
    <property type="component" value="Unassembled WGS sequence"/>
</dbReference>
<organism evidence="2 3">
    <name type="scientific">Sporormia fimetaria CBS 119925</name>
    <dbReference type="NCBI Taxonomy" id="1340428"/>
    <lineage>
        <taxon>Eukaryota</taxon>
        <taxon>Fungi</taxon>
        <taxon>Dikarya</taxon>
        <taxon>Ascomycota</taxon>
        <taxon>Pezizomycotina</taxon>
        <taxon>Dothideomycetes</taxon>
        <taxon>Pleosporomycetidae</taxon>
        <taxon>Pleosporales</taxon>
        <taxon>Sporormiaceae</taxon>
        <taxon>Sporormia</taxon>
    </lineage>
</organism>
<keyword evidence="3" id="KW-1185">Reference proteome</keyword>
<protein>
    <submittedName>
        <fullName evidence="2">Uncharacterized protein</fullName>
    </submittedName>
</protein>
<evidence type="ECO:0000313" key="3">
    <source>
        <dbReference type="Proteomes" id="UP000799440"/>
    </source>
</evidence>
<evidence type="ECO:0000256" key="1">
    <source>
        <dbReference type="SAM" id="MobiDB-lite"/>
    </source>
</evidence>
<feature type="compositionally biased region" description="Basic and acidic residues" evidence="1">
    <location>
        <begin position="178"/>
        <end position="193"/>
    </location>
</feature>
<proteinExistence type="predicted"/>
<feature type="compositionally biased region" description="Polar residues" evidence="1">
    <location>
        <begin position="194"/>
        <end position="222"/>
    </location>
</feature>
<name>A0A6A6VIX9_9PLEO</name>
<evidence type="ECO:0000313" key="2">
    <source>
        <dbReference type="EMBL" id="KAF2749759.1"/>
    </source>
</evidence>
<feature type="region of interest" description="Disordered" evidence="1">
    <location>
        <begin position="151"/>
        <end position="222"/>
    </location>
</feature>
<reference evidence="2" key="1">
    <citation type="journal article" date="2020" name="Stud. Mycol.">
        <title>101 Dothideomycetes genomes: a test case for predicting lifestyles and emergence of pathogens.</title>
        <authorList>
            <person name="Haridas S."/>
            <person name="Albert R."/>
            <person name="Binder M."/>
            <person name="Bloem J."/>
            <person name="Labutti K."/>
            <person name="Salamov A."/>
            <person name="Andreopoulos B."/>
            <person name="Baker S."/>
            <person name="Barry K."/>
            <person name="Bills G."/>
            <person name="Bluhm B."/>
            <person name="Cannon C."/>
            <person name="Castanera R."/>
            <person name="Culley D."/>
            <person name="Daum C."/>
            <person name="Ezra D."/>
            <person name="Gonzalez J."/>
            <person name="Henrissat B."/>
            <person name="Kuo A."/>
            <person name="Liang C."/>
            <person name="Lipzen A."/>
            <person name="Lutzoni F."/>
            <person name="Magnuson J."/>
            <person name="Mondo S."/>
            <person name="Nolan M."/>
            <person name="Ohm R."/>
            <person name="Pangilinan J."/>
            <person name="Park H.-J."/>
            <person name="Ramirez L."/>
            <person name="Alfaro M."/>
            <person name="Sun H."/>
            <person name="Tritt A."/>
            <person name="Yoshinaga Y."/>
            <person name="Zwiers L.-H."/>
            <person name="Turgeon B."/>
            <person name="Goodwin S."/>
            <person name="Spatafora J."/>
            <person name="Crous P."/>
            <person name="Grigoriev I."/>
        </authorList>
    </citation>
    <scope>NUCLEOTIDE SEQUENCE</scope>
    <source>
        <strain evidence="2">CBS 119925</strain>
    </source>
</reference>
<gene>
    <name evidence="2" type="ORF">M011DRAFT_465425</name>
</gene>
<sequence>MRRRRSNPSIFDIVQTLETDITQYLQSLGMCRLYRNVARECKENMTEDQFAVLQRFEWLEARLNVLKGLSQVLLDRFKQEVHSSGETSREIKRRVLSTRGLLHAHALRVLDQVEDTRRELRREKRVRVGREPLGVRPLHLGDRRQERGDFARLRIRARRGVQDGEQDEQGRRQATPQPHDEQNEQDGHGEQESRQTSPQTQDEQSAETFTGYLTSATRTMTL</sequence>
<dbReference type="AlphaFoldDB" id="A0A6A6VIX9"/>
<accession>A0A6A6VIX9</accession>